<keyword evidence="3" id="KW-1185">Reference proteome</keyword>
<accession>A0A4U5NDR4</accession>
<feature type="region of interest" description="Disordered" evidence="1">
    <location>
        <begin position="1"/>
        <end position="72"/>
    </location>
</feature>
<proteinExistence type="predicted"/>
<sequence>MMVAKSRPPPDGGGGSSSGGVDSERKTRKSGAWNPLPVRRVPVFKSSDGVFTDPDGSHSRIQHSPRAGLPQF</sequence>
<comment type="caution">
    <text evidence="2">The sequence shown here is derived from an EMBL/GenBank/DDBJ whole genome shotgun (WGS) entry which is preliminary data.</text>
</comment>
<name>A0A4U5NDR4_STECR</name>
<reference evidence="2 3" key="1">
    <citation type="journal article" date="2015" name="Genome Biol.">
        <title>Comparative genomics of Steinernema reveals deeply conserved gene regulatory networks.</title>
        <authorList>
            <person name="Dillman A.R."/>
            <person name="Macchietto M."/>
            <person name="Porter C.F."/>
            <person name="Rogers A."/>
            <person name="Williams B."/>
            <person name="Antoshechkin I."/>
            <person name="Lee M.M."/>
            <person name="Goodwin Z."/>
            <person name="Lu X."/>
            <person name="Lewis E.E."/>
            <person name="Goodrich-Blair H."/>
            <person name="Stock S.P."/>
            <person name="Adams B.J."/>
            <person name="Sternberg P.W."/>
            <person name="Mortazavi A."/>
        </authorList>
    </citation>
    <scope>NUCLEOTIDE SEQUENCE [LARGE SCALE GENOMIC DNA]</scope>
    <source>
        <strain evidence="2 3">ALL</strain>
    </source>
</reference>
<evidence type="ECO:0000313" key="3">
    <source>
        <dbReference type="Proteomes" id="UP000298663"/>
    </source>
</evidence>
<dbReference type="Proteomes" id="UP000298663">
    <property type="component" value="Unassembled WGS sequence"/>
</dbReference>
<reference evidence="2 3" key="2">
    <citation type="journal article" date="2019" name="G3 (Bethesda)">
        <title>Hybrid Assembly of the Genome of the Entomopathogenic Nematode Steinernema carpocapsae Identifies the X-Chromosome.</title>
        <authorList>
            <person name="Serra L."/>
            <person name="Macchietto M."/>
            <person name="Macias-Munoz A."/>
            <person name="McGill C.J."/>
            <person name="Rodriguez I.M."/>
            <person name="Rodriguez B."/>
            <person name="Murad R."/>
            <person name="Mortazavi A."/>
        </authorList>
    </citation>
    <scope>NUCLEOTIDE SEQUENCE [LARGE SCALE GENOMIC DNA]</scope>
    <source>
        <strain evidence="2 3">ALL</strain>
    </source>
</reference>
<organism evidence="2 3">
    <name type="scientific">Steinernema carpocapsae</name>
    <name type="common">Entomopathogenic nematode</name>
    <dbReference type="NCBI Taxonomy" id="34508"/>
    <lineage>
        <taxon>Eukaryota</taxon>
        <taxon>Metazoa</taxon>
        <taxon>Ecdysozoa</taxon>
        <taxon>Nematoda</taxon>
        <taxon>Chromadorea</taxon>
        <taxon>Rhabditida</taxon>
        <taxon>Tylenchina</taxon>
        <taxon>Panagrolaimomorpha</taxon>
        <taxon>Strongyloidoidea</taxon>
        <taxon>Steinernematidae</taxon>
        <taxon>Steinernema</taxon>
    </lineage>
</organism>
<dbReference type="EMBL" id="AZBU02000004">
    <property type="protein sequence ID" value="TKR80723.1"/>
    <property type="molecule type" value="Genomic_DNA"/>
</dbReference>
<evidence type="ECO:0000256" key="1">
    <source>
        <dbReference type="SAM" id="MobiDB-lite"/>
    </source>
</evidence>
<dbReference type="AlphaFoldDB" id="A0A4U5NDR4"/>
<protein>
    <submittedName>
        <fullName evidence="2">Uncharacterized protein</fullName>
    </submittedName>
</protein>
<gene>
    <name evidence="2" type="ORF">L596_014747</name>
</gene>
<evidence type="ECO:0000313" key="2">
    <source>
        <dbReference type="EMBL" id="TKR80723.1"/>
    </source>
</evidence>